<feature type="compositionally biased region" description="Polar residues" evidence="1">
    <location>
        <begin position="120"/>
        <end position="133"/>
    </location>
</feature>
<reference evidence="3 4" key="1">
    <citation type="submission" date="2019-03" db="EMBL/GenBank/DDBJ databases">
        <title>Genomic Encyclopedia of Type Strains, Phase IV (KMG-IV): sequencing the most valuable type-strain genomes for metagenomic binning, comparative biology and taxonomic classification.</title>
        <authorList>
            <person name="Goeker M."/>
        </authorList>
    </citation>
    <scope>NUCLEOTIDE SEQUENCE [LARGE SCALE GENOMIC DNA]</scope>
    <source>
        <strain evidence="3 4">DSM 24455</strain>
    </source>
</reference>
<keyword evidence="2" id="KW-1133">Transmembrane helix</keyword>
<keyword evidence="4" id="KW-1185">Reference proteome</keyword>
<protein>
    <submittedName>
        <fullName evidence="3">Stage II sporulation protein P</fullName>
    </submittedName>
</protein>
<proteinExistence type="predicted"/>
<dbReference type="NCBIfam" id="TIGR02867">
    <property type="entry name" value="spore_II_P"/>
    <property type="match status" value="1"/>
</dbReference>
<dbReference type="InterPro" id="IPR010897">
    <property type="entry name" value="Spore_II_P"/>
</dbReference>
<evidence type="ECO:0000256" key="2">
    <source>
        <dbReference type="SAM" id="Phobius"/>
    </source>
</evidence>
<accession>A0A4R7KB20</accession>
<evidence type="ECO:0000313" key="4">
    <source>
        <dbReference type="Proteomes" id="UP000295325"/>
    </source>
</evidence>
<dbReference type="AlphaFoldDB" id="A0A4R7KB20"/>
<sequence>MSKLKLDSFAQIIIYLLGLLLLIKAIIFPILNPISTAANINYLNTNLFQQVLNKSNAFVDVTMQRDEDEDREELFPLVFKYLTDIDISNPKTYIAAQIPILSLIDVTSIVNNGDEPAVITPSQNEGAPNNNAEGQKPEENNDFTPLKLNPDKPLILIYHTHTREIYNPGNTYGSDFSTDFNLGIVKVGEEIKKELESKYGIATIHDTRVHDLPTRTGSYGRSRPTVEEYIKKYPSLKIIIDLHRDGGVSSKSRTAIINNEQYARTMFVVGANNRNKELNTNLSQKLNDTFERLYKGFSRGIVYKNAVYNQDLSANCVLIEVGSDENTLQEALNSAKIISRVLYENVK</sequence>
<dbReference type="Pfam" id="PF07454">
    <property type="entry name" value="SpoIIP"/>
    <property type="match status" value="1"/>
</dbReference>
<dbReference type="EMBL" id="SOAZ01000021">
    <property type="protein sequence ID" value="TDT51112.1"/>
    <property type="molecule type" value="Genomic_DNA"/>
</dbReference>
<dbReference type="Proteomes" id="UP000295325">
    <property type="component" value="Unassembled WGS sequence"/>
</dbReference>
<name>A0A4R7KB20_9CLOT</name>
<evidence type="ECO:0000256" key="1">
    <source>
        <dbReference type="SAM" id="MobiDB-lite"/>
    </source>
</evidence>
<keyword evidence="2" id="KW-0812">Transmembrane</keyword>
<feature type="transmembrane region" description="Helical" evidence="2">
    <location>
        <begin position="12"/>
        <end position="31"/>
    </location>
</feature>
<comment type="caution">
    <text evidence="3">The sequence shown here is derived from an EMBL/GenBank/DDBJ whole genome shotgun (WGS) entry which is preliminary data.</text>
</comment>
<keyword evidence="2" id="KW-0472">Membrane</keyword>
<gene>
    <name evidence="3" type="ORF">EDD71_12138</name>
</gene>
<feature type="region of interest" description="Disordered" evidence="1">
    <location>
        <begin position="115"/>
        <end position="143"/>
    </location>
</feature>
<evidence type="ECO:0000313" key="3">
    <source>
        <dbReference type="EMBL" id="TDT51112.1"/>
    </source>
</evidence>
<dbReference type="RefSeq" id="WP_166636460.1">
    <property type="nucleotide sequence ID" value="NZ_SOAZ01000021.1"/>
</dbReference>
<organism evidence="3 4">
    <name type="scientific">Fonticella tunisiensis</name>
    <dbReference type="NCBI Taxonomy" id="1096341"/>
    <lineage>
        <taxon>Bacteria</taxon>
        <taxon>Bacillati</taxon>
        <taxon>Bacillota</taxon>
        <taxon>Clostridia</taxon>
        <taxon>Eubacteriales</taxon>
        <taxon>Clostridiaceae</taxon>
        <taxon>Fonticella</taxon>
    </lineage>
</organism>